<organism evidence="3 4">
    <name type="scientific">Streptomyces eurocidicus</name>
    <name type="common">Streptoverticillium eurocidicus</name>
    <dbReference type="NCBI Taxonomy" id="66423"/>
    <lineage>
        <taxon>Bacteria</taxon>
        <taxon>Bacillati</taxon>
        <taxon>Actinomycetota</taxon>
        <taxon>Actinomycetes</taxon>
        <taxon>Kitasatosporales</taxon>
        <taxon>Streptomycetaceae</taxon>
        <taxon>Streptomyces</taxon>
    </lineage>
</organism>
<evidence type="ECO:0000313" key="3">
    <source>
        <dbReference type="EMBL" id="MBB5116851.1"/>
    </source>
</evidence>
<accession>A0A7W8F143</accession>
<reference evidence="3 4" key="1">
    <citation type="submission" date="2020-08" db="EMBL/GenBank/DDBJ databases">
        <title>Genomic Encyclopedia of Type Strains, Phase III (KMG-III): the genomes of soil and plant-associated and newly described type strains.</title>
        <authorList>
            <person name="Whitman W."/>
        </authorList>
    </citation>
    <scope>NUCLEOTIDE SEQUENCE [LARGE SCALE GENOMIC DNA]</scope>
    <source>
        <strain evidence="3 4">CECT 3259</strain>
    </source>
</reference>
<protein>
    <submittedName>
        <fullName evidence="3">Uncharacterized protein</fullName>
    </submittedName>
</protein>
<proteinExistence type="predicted"/>
<name>A0A7W8F143_STREU</name>
<keyword evidence="2" id="KW-0472">Membrane</keyword>
<dbReference type="EMBL" id="JACHJF010000001">
    <property type="protein sequence ID" value="MBB5116851.1"/>
    <property type="molecule type" value="Genomic_DNA"/>
</dbReference>
<gene>
    <name evidence="3" type="ORF">FHS36_000249</name>
</gene>
<feature type="transmembrane region" description="Helical" evidence="2">
    <location>
        <begin position="213"/>
        <end position="232"/>
    </location>
</feature>
<evidence type="ECO:0000256" key="2">
    <source>
        <dbReference type="SAM" id="Phobius"/>
    </source>
</evidence>
<sequence length="238" mass="26093">MFGEEKRRVFRRSFDERQRVEVRPGPRDDASADEDDQSLSQGPAVGDEARTERPDQSAEAPLFDADDAEATLRALDELECVPPEVFDRVLEFMEEGGGISVGDRPIPQLRGGESLVGAPRGWPEGSSWADVAGVYIPGLRRLLVNSSGESGSGSVMLHEFGHAADAAYGLASHERRWTTLHGALALLVQRSDQSDRQLADHENRLDALERTRWPLPSIAALVAILGLILTLWQTTTAR</sequence>
<feature type="compositionally biased region" description="Basic and acidic residues" evidence="1">
    <location>
        <begin position="47"/>
        <end position="56"/>
    </location>
</feature>
<feature type="compositionally biased region" description="Basic and acidic residues" evidence="1">
    <location>
        <begin position="1"/>
        <end position="30"/>
    </location>
</feature>
<dbReference type="Proteomes" id="UP000528608">
    <property type="component" value="Unassembled WGS sequence"/>
</dbReference>
<evidence type="ECO:0000256" key="1">
    <source>
        <dbReference type="SAM" id="MobiDB-lite"/>
    </source>
</evidence>
<comment type="caution">
    <text evidence="3">The sequence shown here is derived from an EMBL/GenBank/DDBJ whole genome shotgun (WGS) entry which is preliminary data.</text>
</comment>
<evidence type="ECO:0000313" key="4">
    <source>
        <dbReference type="Proteomes" id="UP000528608"/>
    </source>
</evidence>
<keyword evidence="2" id="KW-1133">Transmembrane helix</keyword>
<dbReference type="AlphaFoldDB" id="A0A7W8F143"/>
<dbReference type="OrthoDB" id="4310037at2"/>
<keyword evidence="2" id="KW-0812">Transmembrane</keyword>
<feature type="region of interest" description="Disordered" evidence="1">
    <location>
        <begin position="1"/>
        <end position="62"/>
    </location>
</feature>